<organism evidence="1 2">
    <name type="scientific">Sulfitobacter profundi</name>
    <dbReference type="NCBI Taxonomy" id="2679961"/>
    <lineage>
        <taxon>Bacteria</taxon>
        <taxon>Pseudomonadati</taxon>
        <taxon>Pseudomonadota</taxon>
        <taxon>Alphaproteobacteria</taxon>
        <taxon>Rhodobacterales</taxon>
        <taxon>Roseobacteraceae</taxon>
        <taxon>Sulfitobacter</taxon>
    </lineage>
</organism>
<reference evidence="2" key="1">
    <citation type="journal article" date="2019" name="Int. J. Syst. Evol. Microbiol.">
        <title>The Global Catalogue of Microorganisms (GCM) 10K type strain sequencing project: providing services to taxonomists for standard genome sequencing and annotation.</title>
        <authorList>
            <consortium name="The Broad Institute Genomics Platform"/>
            <consortium name="The Broad Institute Genome Sequencing Center for Infectious Disease"/>
            <person name="Wu L."/>
            <person name="Ma J."/>
        </authorList>
    </citation>
    <scope>NUCLEOTIDE SEQUENCE [LARGE SCALE GENOMIC DNA]</scope>
    <source>
        <strain evidence="2">NBRC 111368</strain>
    </source>
</reference>
<gene>
    <name evidence="1" type="ORF">ACFQAU_00665</name>
</gene>
<dbReference type="Proteomes" id="UP001596403">
    <property type="component" value="Unassembled WGS sequence"/>
</dbReference>
<comment type="caution">
    <text evidence="1">The sequence shown here is derived from an EMBL/GenBank/DDBJ whole genome shotgun (WGS) entry which is preliminary data.</text>
</comment>
<accession>A0ABW1YUF1</accession>
<evidence type="ECO:0000313" key="2">
    <source>
        <dbReference type="Proteomes" id="UP001596403"/>
    </source>
</evidence>
<proteinExistence type="predicted"/>
<keyword evidence="2" id="KW-1185">Reference proteome</keyword>
<evidence type="ECO:0000313" key="1">
    <source>
        <dbReference type="EMBL" id="MFC6640476.1"/>
    </source>
</evidence>
<name>A0ABW1YUF1_9RHOB</name>
<dbReference type="EMBL" id="JBHSWA010000001">
    <property type="protein sequence ID" value="MFC6640476.1"/>
    <property type="molecule type" value="Genomic_DNA"/>
</dbReference>
<sequence length="81" mass="9019">MATSKMATSTTTFNERLTRIEQRAKRAEGKHRRAKRSRKGLMFLVTLGLLFGGASFAQDSAPQVHAWAGTAIEYVRALLPR</sequence>
<protein>
    <submittedName>
        <fullName evidence="1">Uncharacterized protein</fullName>
    </submittedName>
</protein>
<dbReference type="RefSeq" id="WP_132443665.1">
    <property type="nucleotide sequence ID" value="NZ_JBHSWA010000001.1"/>
</dbReference>